<evidence type="ECO:0000313" key="3">
    <source>
        <dbReference type="Proteomes" id="UP001175000"/>
    </source>
</evidence>
<feature type="compositionally biased region" description="Low complexity" evidence="1">
    <location>
        <begin position="79"/>
        <end position="89"/>
    </location>
</feature>
<reference evidence="2" key="1">
    <citation type="submission" date="2023-06" db="EMBL/GenBank/DDBJ databases">
        <title>Genome-scale phylogeny and comparative genomics of the fungal order Sordariales.</title>
        <authorList>
            <consortium name="Lawrence Berkeley National Laboratory"/>
            <person name="Hensen N."/>
            <person name="Bonometti L."/>
            <person name="Westerberg I."/>
            <person name="Brannstrom I.O."/>
            <person name="Guillou S."/>
            <person name="Cros-Aarteil S."/>
            <person name="Calhoun S."/>
            <person name="Haridas S."/>
            <person name="Kuo A."/>
            <person name="Mondo S."/>
            <person name="Pangilinan J."/>
            <person name="Riley R."/>
            <person name="Labutti K."/>
            <person name="Andreopoulos B."/>
            <person name="Lipzen A."/>
            <person name="Chen C."/>
            <person name="Yanf M."/>
            <person name="Daum C."/>
            <person name="Ng V."/>
            <person name="Clum A."/>
            <person name="Steindorff A."/>
            <person name="Ohm R."/>
            <person name="Martin F."/>
            <person name="Silar P."/>
            <person name="Natvig D."/>
            <person name="Lalanne C."/>
            <person name="Gautier V."/>
            <person name="Ament-Velasquez S.L."/>
            <person name="Kruys A."/>
            <person name="Hutchinson M.I."/>
            <person name="Powell A.J."/>
            <person name="Barry K."/>
            <person name="Miller A.N."/>
            <person name="Grigoriev I.V."/>
            <person name="Debuchy R."/>
            <person name="Gladieux P."/>
            <person name="Thoren M.H."/>
            <person name="Johannesson H."/>
        </authorList>
    </citation>
    <scope>NUCLEOTIDE SEQUENCE</scope>
    <source>
        <strain evidence="2">CBS 606.72</strain>
    </source>
</reference>
<dbReference type="Proteomes" id="UP001175000">
    <property type="component" value="Unassembled WGS sequence"/>
</dbReference>
<feature type="region of interest" description="Disordered" evidence="1">
    <location>
        <begin position="79"/>
        <end position="107"/>
    </location>
</feature>
<comment type="caution">
    <text evidence="2">The sequence shown here is derived from an EMBL/GenBank/DDBJ whole genome shotgun (WGS) entry which is preliminary data.</text>
</comment>
<organism evidence="2 3">
    <name type="scientific">Immersiella caudata</name>
    <dbReference type="NCBI Taxonomy" id="314043"/>
    <lineage>
        <taxon>Eukaryota</taxon>
        <taxon>Fungi</taxon>
        <taxon>Dikarya</taxon>
        <taxon>Ascomycota</taxon>
        <taxon>Pezizomycotina</taxon>
        <taxon>Sordariomycetes</taxon>
        <taxon>Sordariomycetidae</taxon>
        <taxon>Sordariales</taxon>
        <taxon>Lasiosphaeriaceae</taxon>
        <taxon>Immersiella</taxon>
    </lineage>
</organism>
<proteinExistence type="predicted"/>
<name>A0AA39WEG8_9PEZI</name>
<sequence>MRAGGRSRSRTTLHPTPASCWCAEKAREKFSSKVQAGVGTHSASDVVEWAKLSPKKLSNQVCRDARRRPLFPIYPFGVQPSSSLSQQQHPGGGGRSGVAVTSTSTPPAPHWVITNSTQPAPAPATMWSVCGAHKIVEQSREREKLLLIGKVEICHSAGTDRP</sequence>
<gene>
    <name evidence="2" type="ORF">B0T14DRAFT_289814</name>
</gene>
<evidence type="ECO:0000256" key="1">
    <source>
        <dbReference type="SAM" id="MobiDB-lite"/>
    </source>
</evidence>
<dbReference type="AlphaFoldDB" id="A0AA39WEG8"/>
<keyword evidence="3" id="KW-1185">Reference proteome</keyword>
<dbReference type="EMBL" id="JAULSU010000006">
    <property type="protein sequence ID" value="KAK0613892.1"/>
    <property type="molecule type" value="Genomic_DNA"/>
</dbReference>
<protein>
    <submittedName>
        <fullName evidence="2">Uncharacterized protein</fullName>
    </submittedName>
</protein>
<evidence type="ECO:0000313" key="2">
    <source>
        <dbReference type="EMBL" id="KAK0613892.1"/>
    </source>
</evidence>
<accession>A0AA39WEG8</accession>